<evidence type="ECO:0000313" key="2">
    <source>
        <dbReference type="Proteomes" id="UP000009168"/>
    </source>
</evidence>
<dbReference type="RefSeq" id="XP_001032370.1">
    <property type="nucleotide sequence ID" value="XM_001032370.1"/>
</dbReference>
<dbReference type="GeneID" id="7846564"/>
<keyword evidence="1" id="KW-0812">Transmembrane</keyword>
<dbReference type="EMBL" id="GG662588">
    <property type="protein sequence ID" value="EAR84707.1"/>
    <property type="molecule type" value="Genomic_DNA"/>
</dbReference>
<organism evidence="1 2">
    <name type="scientific">Tetrahymena thermophila (strain SB210)</name>
    <dbReference type="NCBI Taxonomy" id="312017"/>
    <lineage>
        <taxon>Eukaryota</taxon>
        <taxon>Sar</taxon>
        <taxon>Alveolata</taxon>
        <taxon>Ciliophora</taxon>
        <taxon>Intramacronucleata</taxon>
        <taxon>Oligohymenophorea</taxon>
        <taxon>Hymenostomatida</taxon>
        <taxon>Tetrahymenina</taxon>
        <taxon>Tetrahymenidae</taxon>
        <taxon>Tetrahymena</taxon>
    </lineage>
</organism>
<protein>
    <submittedName>
        <fullName evidence="1">Transmembrane protein, putative</fullName>
    </submittedName>
</protein>
<accession>Q22HJ4</accession>
<dbReference type="KEGG" id="tet:TTHERM_00637090"/>
<dbReference type="AlphaFoldDB" id="Q22HJ4"/>
<dbReference type="InParanoid" id="Q22HJ4"/>
<keyword evidence="2" id="KW-1185">Reference proteome</keyword>
<name>Q22HJ4_TETTS</name>
<dbReference type="Proteomes" id="UP000009168">
    <property type="component" value="Unassembled WGS sequence"/>
</dbReference>
<gene>
    <name evidence="1" type="ORF">TTHERM_00637090</name>
</gene>
<keyword evidence="1" id="KW-0472">Membrane</keyword>
<proteinExistence type="predicted"/>
<evidence type="ECO:0000313" key="1">
    <source>
        <dbReference type="EMBL" id="EAR84707.1"/>
    </source>
</evidence>
<sequence>MVTKVFATTLISLLLITGAVYYFSQSKSMLNDFHGNLTPTEHMLCKAQQFQQNDYTCIDSFRDMECQQHYYSFLSQYRQNETKFYEIYKRQPEDVKYVVDGWNKSCNTFEHYRRCGDAEYLFTHCVFSGQVSDCSIENREYIEAAWECSNVPDGIPFWNVDLYSANCMTGIVHLAKGSLAEALACK</sequence>
<reference evidence="2" key="1">
    <citation type="journal article" date="2006" name="PLoS Biol.">
        <title>Macronuclear genome sequence of the ciliate Tetrahymena thermophila, a model eukaryote.</title>
        <authorList>
            <person name="Eisen J.A."/>
            <person name="Coyne R.S."/>
            <person name="Wu M."/>
            <person name="Wu D."/>
            <person name="Thiagarajan M."/>
            <person name="Wortman J.R."/>
            <person name="Badger J.H."/>
            <person name="Ren Q."/>
            <person name="Amedeo P."/>
            <person name="Jones K.M."/>
            <person name="Tallon L.J."/>
            <person name="Delcher A.L."/>
            <person name="Salzberg S.L."/>
            <person name="Silva J.C."/>
            <person name="Haas B.J."/>
            <person name="Majoros W.H."/>
            <person name="Farzad M."/>
            <person name="Carlton J.M."/>
            <person name="Smith R.K. Jr."/>
            <person name="Garg J."/>
            <person name="Pearlman R.E."/>
            <person name="Karrer K.M."/>
            <person name="Sun L."/>
            <person name="Manning G."/>
            <person name="Elde N.C."/>
            <person name="Turkewitz A.P."/>
            <person name="Asai D.J."/>
            <person name="Wilkes D.E."/>
            <person name="Wang Y."/>
            <person name="Cai H."/>
            <person name="Collins K."/>
            <person name="Stewart B.A."/>
            <person name="Lee S.R."/>
            <person name="Wilamowska K."/>
            <person name="Weinberg Z."/>
            <person name="Ruzzo W.L."/>
            <person name="Wloga D."/>
            <person name="Gaertig J."/>
            <person name="Frankel J."/>
            <person name="Tsao C.-C."/>
            <person name="Gorovsky M.A."/>
            <person name="Keeling P.J."/>
            <person name="Waller R.F."/>
            <person name="Patron N.J."/>
            <person name="Cherry J.M."/>
            <person name="Stover N.A."/>
            <person name="Krieger C.J."/>
            <person name="del Toro C."/>
            <person name="Ryder H.F."/>
            <person name="Williamson S.C."/>
            <person name="Barbeau R.A."/>
            <person name="Hamilton E.P."/>
            <person name="Orias E."/>
        </authorList>
    </citation>
    <scope>NUCLEOTIDE SEQUENCE [LARGE SCALE GENOMIC DNA]</scope>
    <source>
        <strain evidence="2">SB210</strain>
    </source>
</reference>
<dbReference type="HOGENOM" id="CLU_1457271_0_0_1"/>